<evidence type="ECO:0000259" key="4">
    <source>
        <dbReference type="Pfam" id="PF00135"/>
    </source>
</evidence>
<dbReference type="HOGENOM" id="CLU_006586_10_6_1"/>
<dbReference type="InterPro" id="IPR029058">
    <property type="entry name" value="AB_hydrolase_fold"/>
</dbReference>
<dbReference type="Proteomes" id="UP000054477">
    <property type="component" value="Unassembled WGS sequence"/>
</dbReference>
<protein>
    <recommendedName>
        <fullName evidence="3">Carboxylic ester hydrolase</fullName>
        <ecNumber evidence="3">3.1.1.-</ecNumber>
    </recommendedName>
</protein>
<dbReference type="STRING" id="1095629.A0A0C9Y3G4"/>
<name>A0A0C9Y3G4_9AGAR</name>
<dbReference type="InterPro" id="IPR050309">
    <property type="entry name" value="Type-B_Carboxylest/Lipase"/>
</dbReference>
<comment type="similarity">
    <text evidence="1 3">Belongs to the type-B carboxylesterase/lipase family.</text>
</comment>
<feature type="signal peptide" evidence="3">
    <location>
        <begin position="1"/>
        <end position="25"/>
    </location>
</feature>
<dbReference type="ESTHER" id="9agar-a0a0c9y3g4">
    <property type="family name" value="Fungal_carboxylesterase_lipase"/>
</dbReference>
<dbReference type="InterPro" id="IPR002018">
    <property type="entry name" value="CarbesteraseB"/>
</dbReference>
<dbReference type="PROSITE" id="PS00122">
    <property type="entry name" value="CARBOXYLESTERASE_B_1"/>
    <property type="match status" value="1"/>
</dbReference>
<evidence type="ECO:0000256" key="1">
    <source>
        <dbReference type="ARBA" id="ARBA00005964"/>
    </source>
</evidence>
<evidence type="ECO:0000313" key="6">
    <source>
        <dbReference type="Proteomes" id="UP000054477"/>
    </source>
</evidence>
<keyword evidence="2 3" id="KW-0378">Hydrolase</keyword>
<organism evidence="5 6">
    <name type="scientific">Laccaria amethystina LaAM-08-1</name>
    <dbReference type="NCBI Taxonomy" id="1095629"/>
    <lineage>
        <taxon>Eukaryota</taxon>
        <taxon>Fungi</taxon>
        <taxon>Dikarya</taxon>
        <taxon>Basidiomycota</taxon>
        <taxon>Agaricomycotina</taxon>
        <taxon>Agaricomycetes</taxon>
        <taxon>Agaricomycetidae</taxon>
        <taxon>Agaricales</taxon>
        <taxon>Agaricineae</taxon>
        <taxon>Hydnangiaceae</taxon>
        <taxon>Laccaria</taxon>
    </lineage>
</organism>
<evidence type="ECO:0000256" key="2">
    <source>
        <dbReference type="ARBA" id="ARBA00022801"/>
    </source>
</evidence>
<dbReference type="EC" id="3.1.1.-" evidence="3"/>
<dbReference type="GO" id="GO:0016787">
    <property type="term" value="F:hydrolase activity"/>
    <property type="evidence" value="ECO:0007669"/>
    <property type="project" value="UniProtKB-KW"/>
</dbReference>
<dbReference type="AlphaFoldDB" id="A0A0C9Y3G4"/>
<gene>
    <name evidence="5" type="ORF">K443DRAFT_677385</name>
</gene>
<dbReference type="OrthoDB" id="408631at2759"/>
<evidence type="ECO:0000256" key="3">
    <source>
        <dbReference type="RuleBase" id="RU361235"/>
    </source>
</evidence>
<evidence type="ECO:0000313" key="5">
    <source>
        <dbReference type="EMBL" id="KIK02653.1"/>
    </source>
</evidence>
<dbReference type="PROSITE" id="PS00941">
    <property type="entry name" value="CARBOXYLESTERASE_B_2"/>
    <property type="match status" value="1"/>
</dbReference>
<dbReference type="Pfam" id="PF00135">
    <property type="entry name" value="COesterase"/>
    <property type="match status" value="1"/>
</dbReference>
<dbReference type="Gene3D" id="3.40.50.1820">
    <property type="entry name" value="alpha/beta hydrolase"/>
    <property type="match status" value="1"/>
</dbReference>
<dbReference type="InterPro" id="IPR019819">
    <property type="entry name" value="Carboxylesterase_B_CS"/>
</dbReference>
<dbReference type="SUPFAM" id="SSF53474">
    <property type="entry name" value="alpha/beta-Hydrolases"/>
    <property type="match status" value="1"/>
</dbReference>
<reference evidence="6" key="2">
    <citation type="submission" date="2015-01" db="EMBL/GenBank/DDBJ databases">
        <title>Evolutionary Origins and Diversification of the Mycorrhizal Mutualists.</title>
        <authorList>
            <consortium name="DOE Joint Genome Institute"/>
            <consortium name="Mycorrhizal Genomics Consortium"/>
            <person name="Kohler A."/>
            <person name="Kuo A."/>
            <person name="Nagy L.G."/>
            <person name="Floudas D."/>
            <person name="Copeland A."/>
            <person name="Barry K.W."/>
            <person name="Cichocki N."/>
            <person name="Veneault-Fourrey C."/>
            <person name="LaButti K."/>
            <person name="Lindquist E.A."/>
            <person name="Lipzen A."/>
            <person name="Lundell T."/>
            <person name="Morin E."/>
            <person name="Murat C."/>
            <person name="Riley R."/>
            <person name="Ohm R."/>
            <person name="Sun H."/>
            <person name="Tunlid A."/>
            <person name="Henrissat B."/>
            <person name="Grigoriev I.V."/>
            <person name="Hibbett D.S."/>
            <person name="Martin F."/>
        </authorList>
    </citation>
    <scope>NUCLEOTIDE SEQUENCE [LARGE SCALE GENOMIC DNA]</scope>
    <source>
        <strain evidence="6">LaAM-08-1</strain>
    </source>
</reference>
<feature type="chain" id="PRO_5005111954" description="Carboxylic ester hydrolase" evidence="3">
    <location>
        <begin position="26"/>
        <end position="554"/>
    </location>
</feature>
<proteinExistence type="inferred from homology"/>
<feature type="domain" description="Carboxylesterase type B" evidence="4">
    <location>
        <begin position="28"/>
        <end position="479"/>
    </location>
</feature>
<reference evidence="5 6" key="1">
    <citation type="submission" date="2014-04" db="EMBL/GenBank/DDBJ databases">
        <authorList>
            <consortium name="DOE Joint Genome Institute"/>
            <person name="Kuo A."/>
            <person name="Kohler A."/>
            <person name="Nagy L.G."/>
            <person name="Floudas D."/>
            <person name="Copeland A."/>
            <person name="Barry K.W."/>
            <person name="Cichocki N."/>
            <person name="Veneault-Fourrey C."/>
            <person name="LaButti K."/>
            <person name="Lindquist E.A."/>
            <person name="Lipzen A."/>
            <person name="Lundell T."/>
            <person name="Morin E."/>
            <person name="Murat C."/>
            <person name="Sun H."/>
            <person name="Tunlid A."/>
            <person name="Henrissat B."/>
            <person name="Grigoriev I.V."/>
            <person name="Hibbett D.S."/>
            <person name="Martin F."/>
            <person name="Nordberg H.P."/>
            <person name="Cantor M.N."/>
            <person name="Hua S.X."/>
        </authorList>
    </citation>
    <scope>NUCLEOTIDE SEQUENCE [LARGE SCALE GENOMIC DNA]</scope>
    <source>
        <strain evidence="5 6">LaAM-08-1</strain>
    </source>
</reference>
<dbReference type="EMBL" id="KN838589">
    <property type="protein sequence ID" value="KIK02653.1"/>
    <property type="molecule type" value="Genomic_DNA"/>
</dbReference>
<keyword evidence="6" id="KW-1185">Reference proteome</keyword>
<accession>A0A0C9Y3G4</accession>
<dbReference type="InterPro" id="IPR019826">
    <property type="entry name" value="Carboxylesterase_B_AS"/>
</dbReference>
<dbReference type="PANTHER" id="PTHR11559">
    <property type="entry name" value="CARBOXYLESTERASE"/>
    <property type="match status" value="1"/>
</dbReference>
<keyword evidence="3" id="KW-0732">Signal</keyword>
<sequence length="554" mass="59531">MRFTATAFFPVTLGLLGSFTQISVAAQGPIVSLKQGSFQGNATGEIVKFLGMPFAAPPIGNLRFAPAQPPPSFTGVRQATSFGAACFQQSPGTAQILNFSVSSILPQPPVVSEDCLFINVVTPAQILAGKKLPVVFWIYGGGFQTGDSASNPGDTVVARSIALGEPVVYVSANYRLNAFGFLQGKEAEAAGLGNIGLRDQRFALHWVQKNIAAFGGDPKKVTIWGESAGAISVSFQFIANDGNTNGLFRGGFMESGSPFQLRNITTNQRFFDQLVTDVGCTGSNDLIGCLRTVPFDKLGAAINLSPNGWSFTSMTLIWGPTIDGNFIKRAPQESLLKGLYAKVPFVTGDCDDEGTTFSFGNKNITTNDEYLNYIKSNYLPGISDDQLALVADAYPEDPTQGSPFATGTANALTPQFKRISAIQTDLFFQAPRRFFLKVASKTQSTFAFLYKRGKANPYLGAYHSSDIPEFYGTGANPDYIGTDALVNFANALNPNTHNPKSLLSSVNWDLWGSSAVAPPLLTFFDPAPSVNVTFDDFRIDQINLLTEVTLKLFG</sequence>